<protein>
    <submittedName>
        <fullName evidence="1">Uncharacterized protein</fullName>
    </submittedName>
</protein>
<evidence type="ECO:0000313" key="1">
    <source>
        <dbReference type="EMBL" id="GAH18098.1"/>
    </source>
</evidence>
<accession>X1FBG5</accession>
<dbReference type="AlphaFoldDB" id="X1FBG5"/>
<sequence length="73" mass="8878">MDLEDLVIKVYKGKHPEHDEEVLFVKWEGTIDGELHGHRAWIRWNEPTSWDIIQRIKEYVEHLEKYYRTSKGV</sequence>
<organism evidence="1">
    <name type="scientific">marine sediment metagenome</name>
    <dbReference type="NCBI Taxonomy" id="412755"/>
    <lineage>
        <taxon>unclassified sequences</taxon>
        <taxon>metagenomes</taxon>
        <taxon>ecological metagenomes</taxon>
    </lineage>
</organism>
<proteinExistence type="predicted"/>
<dbReference type="EMBL" id="BART01031932">
    <property type="protein sequence ID" value="GAH18098.1"/>
    <property type="molecule type" value="Genomic_DNA"/>
</dbReference>
<gene>
    <name evidence="1" type="ORF">S01H4_55344</name>
</gene>
<name>X1FBG5_9ZZZZ</name>
<comment type="caution">
    <text evidence="1">The sequence shown here is derived from an EMBL/GenBank/DDBJ whole genome shotgun (WGS) entry which is preliminary data.</text>
</comment>
<reference evidence="1" key="1">
    <citation type="journal article" date="2014" name="Front. Microbiol.">
        <title>High frequency of phylogenetically diverse reductive dehalogenase-homologous genes in deep subseafloor sedimentary metagenomes.</title>
        <authorList>
            <person name="Kawai M."/>
            <person name="Futagami T."/>
            <person name="Toyoda A."/>
            <person name="Takaki Y."/>
            <person name="Nishi S."/>
            <person name="Hori S."/>
            <person name="Arai W."/>
            <person name="Tsubouchi T."/>
            <person name="Morono Y."/>
            <person name="Uchiyama I."/>
            <person name="Ito T."/>
            <person name="Fujiyama A."/>
            <person name="Inagaki F."/>
            <person name="Takami H."/>
        </authorList>
    </citation>
    <scope>NUCLEOTIDE SEQUENCE</scope>
    <source>
        <strain evidence="1">Expedition CK06-06</strain>
    </source>
</reference>